<proteinExistence type="predicted"/>
<reference evidence="2 3" key="1">
    <citation type="journal article" date="2016" name="Genome Announc.">
        <title>Genome Sequence of Madurella mycetomatis mm55, Isolated from a Human Mycetoma Case in Sudan.</title>
        <authorList>
            <person name="Smit S."/>
            <person name="Derks M.F."/>
            <person name="Bervoets S."/>
            <person name="Fahal A."/>
            <person name="van Leeuwen W."/>
            <person name="van Belkum A."/>
            <person name="van de Sande W.W."/>
        </authorList>
    </citation>
    <scope>NUCLEOTIDE SEQUENCE [LARGE SCALE GENOMIC DNA]</scope>
    <source>
        <strain evidence="3">mm55</strain>
    </source>
</reference>
<feature type="region of interest" description="Disordered" evidence="1">
    <location>
        <begin position="1"/>
        <end position="138"/>
    </location>
</feature>
<feature type="compositionally biased region" description="Polar residues" evidence="1">
    <location>
        <begin position="95"/>
        <end position="122"/>
    </location>
</feature>
<dbReference type="PANTHER" id="PTHR37332:SF1">
    <property type="entry name" value="ELMO DOMAIN-CONTAINING PROTEIN"/>
    <property type="match status" value="1"/>
</dbReference>
<feature type="region of interest" description="Disordered" evidence="1">
    <location>
        <begin position="389"/>
        <end position="408"/>
    </location>
</feature>
<feature type="compositionally biased region" description="Low complexity" evidence="1">
    <location>
        <begin position="342"/>
        <end position="361"/>
    </location>
</feature>
<dbReference type="EMBL" id="LCTW02000379">
    <property type="protein sequence ID" value="KXX74173.1"/>
    <property type="molecule type" value="Genomic_DNA"/>
</dbReference>
<evidence type="ECO:0000313" key="2">
    <source>
        <dbReference type="EMBL" id="KXX74173.1"/>
    </source>
</evidence>
<dbReference type="AlphaFoldDB" id="A0A175VS27"/>
<sequence length="526" mass="55230">MRDMGATPTQTAAPFFSSLFGGGRSSNNSNSNSNPNSSSNYNSNPVNNTDLSSSSSGISPAKPRSANSSGEAITAGGSPRQPNVLQKDRRPSFSRKPSFTWTSPGRGSKPRANSSSSGNGDRTTGHRPPAIQLFSDSPVPPLPDIALATVAKLSRETETIVQSPASAESFSYKMLSRSGPTPINGYSVQLASSTGMNSLGATSELSVVHQHIQETANKRISTLDYLRKAHEGRIYWFNTLLFDKPDLQRMPYYHDARKLARRATNYFTLGISLPAVIDLNSNHPVEFLRSLNTLLTEFDSFQQLHSENGTTPSSLTRAARLPHLFRRAGGGGGSVMPKGRRSSSATGATTGSTNATGAATAGVGGGGGGGSSSAEIGYPLEQVESNATAFGANDPGVGGAGNASDPVGTASTAGPGIINFAASEVDLLPGEEYTHLLTPSLPFDPDFFETFATLCDVLIDTYTRLLSLVPTPRECGGAVGELFTKADGKVRKLLIQGILKEFEEYGRAGVKSEVANVGKVVLSGLM</sequence>
<accession>A0A175VS27</accession>
<dbReference type="PANTHER" id="PTHR37332">
    <property type="entry name" value="EXPRESSED PROTEIN"/>
    <property type="match status" value="1"/>
</dbReference>
<feature type="compositionally biased region" description="Low complexity" evidence="1">
    <location>
        <begin position="25"/>
        <end position="56"/>
    </location>
</feature>
<organism evidence="2 3">
    <name type="scientific">Madurella mycetomatis</name>
    <dbReference type="NCBI Taxonomy" id="100816"/>
    <lineage>
        <taxon>Eukaryota</taxon>
        <taxon>Fungi</taxon>
        <taxon>Dikarya</taxon>
        <taxon>Ascomycota</taxon>
        <taxon>Pezizomycotina</taxon>
        <taxon>Sordariomycetes</taxon>
        <taxon>Sordariomycetidae</taxon>
        <taxon>Sordariales</taxon>
        <taxon>Sordariales incertae sedis</taxon>
        <taxon>Madurella</taxon>
    </lineage>
</organism>
<evidence type="ECO:0000256" key="1">
    <source>
        <dbReference type="SAM" id="MobiDB-lite"/>
    </source>
</evidence>
<keyword evidence="3" id="KW-1185">Reference proteome</keyword>
<evidence type="ECO:0000313" key="3">
    <source>
        <dbReference type="Proteomes" id="UP000078237"/>
    </source>
</evidence>
<dbReference type="VEuPathDB" id="FungiDB:MMYC01_209152"/>
<gene>
    <name evidence="2" type="ORF">MMYC01_209152</name>
</gene>
<dbReference type="Proteomes" id="UP000078237">
    <property type="component" value="Unassembled WGS sequence"/>
</dbReference>
<feature type="compositionally biased region" description="Gly residues" evidence="1">
    <location>
        <begin position="362"/>
        <end position="371"/>
    </location>
</feature>
<dbReference type="OrthoDB" id="14339at2759"/>
<feature type="region of interest" description="Disordered" evidence="1">
    <location>
        <begin position="327"/>
        <end position="376"/>
    </location>
</feature>
<name>A0A175VS27_9PEZI</name>
<protein>
    <submittedName>
        <fullName evidence="2">Uncharacterized protein</fullName>
    </submittedName>
</protein>
<comment type="caution">
    <text evidence="2">The sequence shown here is derived from an EMBL/GenBank/DDBJ whole genome shotgun (WGS) entry which is preliminary data.</text>
</comment>